<name>A0A9P0CFF4_9CUCU</name>
<dbReference type="EMBL" id="OV651825">
    <property type="protein sequence ID" value="CAH1102522.1"/>
    <property type="molecule type" value="Genomic_DNA"/>
</dbReference>
<keyword evidence="2" id="KW-0863">Zinc-finger</keyword>
<gene>
    <name evidence="5" type="ORF">PSYICH_LOCUS3784</name>
</gene>
<reference evidence="5" key="1">
    <citation type="submission" date="2022-01" db="EMBL/GenBank/DDBJ databases">
        <authorList>
            <person name="King R."/>
        </authorList>
    </citation>
    <scope>NUCLEOTIDE SEQUENCE</scope>
</reference>
<dbReference type="Gene3D" id="2.20.25.240">
    <property type="match status" value="1"/>
</dbReference>
<evidence type="ECO:0000256" key="3">
    <source>
        <dbReference type="ARBA" id="ARBA00022833"/>
    </source>
</evidence>
<evidence type="ECO:0000259" key="4">
    <source>
        <dbReference type="Pfam" id="PF04500"/>
    </source>
</evidence>
<sequence>MRIQVFQKLIFRFLGTVYFKKGWKYPILVADMNEYNIQTLNKGRTRWTCRNYKKSKCNSIVYTYGKTVKILRHHNHAPTIERLDDPELISQKVNIIREEGRVVKRVNVDFLIEKLD</sequence>
<feature type="domain" description="FLYWCH-type" evidence="4">
    <location>
        <begin position="21"/>
        <end position="76"/>
    </location>
</feature>
<dbReference type="Pfam" id="PF04500">
    <property type="entry name" value="FLYWCH"/>
    <property type="match status" value="1"/>
</dbReference>
<protein>
    <recommendedName>
        <fullName evidence="4">FLYWCH-type domain-containing protein</fullName>
    </recommendedName>
</protein>
<dbReference type="GO" id="GO:0008270">
    <property type="term" value="F:zinc ion binding"/>
    <property type="evidence" value="ECO:0007669"/>
    <property type="project" value="UniProtKB-KW"/>
</dbReference>
<keyword evidence="6" id="KW-1185">Reference proteome</keyword>
<keyword evidence="3" id="KW-0862">Zinc</keyword>
<organism evidence="5 6">
    <name type="scientific">Psylliodes chrysocephalus</name>
    <dbReference type="NCBI Taxonomy" id="3402493"/>
    <lineage>
        <taxon>Eukaryota</taxon>
        <taxon>Metazoa</taxon>
        <taxon>Ecdysozoa</taxon>
        <taxon>Arthropoda</taxon>
        <taxon>Hexapoda</taxon>
        <taxon>Insecta</taxon>
        <taxon>Pterygota</taxon>
        <taxon>Neoptera</taxon>
        <taxon>Endopterygota</taxon>
        <taxon>Coleoptera</taxon>
        <taxon>Polyphaga</taxon>
        <taxon>Cucujiformia</taxon>
        <taxon>Chrysomeloidea</taxon>
        <taxon>Chrysomelidae</taxon>
        <taxon>Galerucinae</taxon>
        <taxon>Alticini</taxon>
        <taxon>Psylliodes</taxon>
    </lineage>
</organism>
<dbReference type="OrthoDB" id="6783761at2759"/>
<evidence type="ECO:0000256" key="2">
    <source>
        <dbReference type="ARBA" id="ARBA00022771"/>
    </source>
</evidence>
<dbReference type="Proteomes" id="UP001153636">
    <property type="component" value="Chromosome 13"/>
</dbReference>
<keyword evidence="1" id="KW-0479">Metal-binding</keyword>
<evidence type="ECO:0000313" key="6">
    <source>
        <dbReference type="Proteomes" id="UP001153636"/>
    </source>
</evidence>
<accession>A0A9P0CFF4</accession>
<evidence type="ECO:0000313" key="5">
    <source>
        <dbReference type="EMBL" id="CAH1102522.1"/>
    </source>
</evidence>
<proteinExistence type="predicted"/>
<dbReference type="AlphaFoldDB" id="A0A9P0CFF4"/>
<dbReference type="InterPro" id="IPR007588">
    <property type="entry name" value="Znf_FLYWCH"/>
</dbReference>
<evidence type="ECO:0000256" key="1">
    <source>
        <dbReference type="ARBA" id="ARBA00022723"/>
    </source>
</evidence>